<dbReference type="OrthoDB" id="6626692at2759"/>
<sequence length="1043" mass="119336">MGEPDINTLIARRGQIKAIVTRFQNYLKSPDCDTKQIPPRQLKIEEAWQNFELVQTAIEELENSIGITDHSQYRIDFENLFFETVAEAEQKISSIRANQNETSFRNSNNGESINSTSSIIKLAALNIPVFNGNYNDWVPFKDIFTALIHTNSNLTSIQKFFYLRSSLNGDAANCIKNFETTALNYEHAWKTLTARYNNEKLLIQCHVKDICELNVVKDNSSDSLRMFSDSLRAHISALEALKQRPTDWGPLLIHIICSKLDSNTLTEWEVKSPKTEIPKIEDLMIFLNDRAHILEAVESSKNLINNINTISTSEIKDKVNRKNSHNKTRTTSMAFTTTAEVSCFICNLKHTIYKCPTFLALSINDRIKKVNEIELCKLCLRKHDSKKRCLSRNCFKCGKTHNTLLHIVQHKINNNARSTTEEKSNPSSTQIDGNSTISAHSHDKNHEQVLLSIAIVRAFGENKSSSLCRALLDSGSQSNFITEELVQCLKLKRTKTNHQISGIGTTVQHAHSYVIAQMKSKFNDYSFTLKMLVVPKITNDIPAKHIYNTGQVPQNVSLADPLFWSPQKVDLLIGATHFYDLMGERRITPAPNGPIFQETKLGWVVSGPIQMYNHKVEPLSNSICHTALTHTDLTLENMLPRFWRVEEFEGDNTYTIEEKTCKSFFDKTVIREPDGRFTVHLPFRENSLRLVESYNIAKRRLLNLESRFANNARLKNKYTHFMNEYISLGHMERIQDDPINDKKEAYYLPHHAVFKEASTSTRLRVVFDASCKTSNGVSLNDTLLKGPVLQDDLIYILARFRTHNFVLSADITKMYRQFWVTEAHRIFQRILWRTNPQENIKIFQLNTVTYGTVPASFLATGCLHKLADSQNVDPIIAAAIKRDFYMDDFLGGTNSYESAVQLRDGLIKTMQSAGLELRKWNSNNDKLIKDVMSIKQDSNDTVLISDDNSITKVLGLIWNSTTDTLQFKVQQNNFTIIGRITKREILSVIACLFDTLGLVGPAIIRAKLMLQQLWRLKIQWDEPLPSEIQEQWINYKKLFVCIK</sequence>
<dbReference type="InterPro" id="IPR008042">
    <property type="entry name" value="Retrotrans_Pao"/>
</dbReference>
<dbReference type="CDD" id="cd00303">
    <property type="entry name" value="retropepsin_like"/>
    <property type="match status" value="1"/>
</dbReference>
<feature type="compositionally biased region" description="Polar residues" evidence="1">
    <location>
        <begin position="425"/>
        <end position="438"/>
    </location>
</feature>
<dbReference type="AlphaFoldDB" id="A0A2S2Q0A5"/>
<dbReference type="PANTHER" id="PTHR47331">
    <property type="entry name" value="PHD-TYPE DOMAIN-CONTAINING PROTEIN"/>
    <property type="match status" value="1"/>
</dbReference>
<dbReference type="InterPro" id="IPR021109">
    <property type="entry name" value="Peptidase_aspartic_dom_sf"/>
</dbReference>
<organism evidence="2">
    <name type="scientific">Sipha flava</name>
    <name type="common">yellow sugarcane aphid</name>
    <dbReference type="NCBI Taxonomy" id="143950"/>
    <lineage>
        <taxon>Eukaryota</taxon>
        <taxon>Metazoa</taxon>
        <taxon>Ecdysozoa</taxon>
        <taxon>Arthropoda</taxon>
        <taxon>Hexapoda</taxon>
        <taxon>Insecta</taxon>
        <taxon>Pterygota</taxon>
        <taxon>Neoptera</taxon>
        <taxon>Paraneoptera</taxon>
        <taxon>Hemiptera</taxon>
        <taxon>Sternorrhyncha</taxon>
        <taxon>Aphidomorpha</taxon>
        <taxon>Aphidoidea</taxon>
        <taxon>Aphididae</taxon>
        <taxon>Sipha</taxon>
    </lineage>
</organism>
<dbReference type="Gene3D" id="2.40.70.10">
    <property type="entry name" value="Acid Proteases"/>
    <property type="match status" value="1"/>
</dbReference>
<dbReference type="InterPro" id="IPR043502">
    <property type="entry name" value="DNA/RNA_pol_sf"/>
</dbReference>
<reference evidence="2" key="1">
    <citation type="submission" date="2018-04" db="EMBL/GenBank/DDBJ databases">
        <title>Transcriptome assembly of Sipha flava.</title>
        <authorList>
            <person name="Scully E.D."/>
            <person name="Geib S.M."/>
            <person name="Palmer N.A."/>
            <person name="Koch K."/>
            <person name="Bradshaw J."/>
            <person name="Heng-Moss T."/>
            <person name="Sarath G."/>
        </authorList>
    </citation>
    <scope>NUCLEOTIDE SEQUENCE</scope>
</reference>
<proteinExistence type="predicted"/>
<gene>
    <name evidence="2" type="ORF">g.165251</name>
</gene>
<dbReference type="SUPFAM" id="SSF56672">
    <property type="entry name" value="DNA/RNA polymerases"/>
    <property type="match status" value="1"/>
</dbReference>
<dbReference type="CDD" id="cd01644">
    <property type="entry name" value="RT_pepA17"/>
    <property type="match status" value="1"/>
</dbReference>
<evidence type="ECO:0000256" key="1">
    <source>
        <dbReference type="SAM" id="MobiDB-lite"/>
    </source>
</evidence>
<dbReference type="InterPro" id="IPR005312">
    <property type="entry name" value="DUF1759"/>
</dbReference>
<evidence type="ECO:0000313" key="2">
    <source>
        <dbReference type="EMBL" id="MBY71099.1"/>
    </source>
</evidence>
<dbReference type="PANTHER" id="PTHR47331:SF5">
    <property type="entry name" value="RIBONUCLEASE H"/>
    <property type="match status" value="1"/>
</dbReference>
<protein>
    <submittedName>
        <fullName evidence="2">Uncharacterized protein</fullName>
    </submittedName>
</protein>
<dbReference type="EMBL" id="GGMS01001896">
    <property type="protein sequence ID" value="MBY71099.1"/>
    <property type="molecule type" value="Transcribed_RNA"/>
</dbReference>
<name>A0A2S2Q0A5_9HEMI</name>
<accession>A0A2S2Q0A5</accession>
<dbReference type="SUPFAM" id="SSF50630">
    <property type="entry name" value="Acid proteases"/>
    <property type="match status" value="1"/>
</dbReference>
<dbReference type="Pfam" id="PF03564">
    <property type="entry name" value="DUF1759"/>
    <property type="match status" value="1"/>
</dbReference>
<dbReference type="Pfam" id="PF05380">
    <property type="entry name" value="Peptidase_A17"/>
    <property type="match status" value="1"/>
</dbReference>
<feature type="region of interest" description="Disordered" evidence="1">
    <location>
        <begin position="416"/>
        <end position="438"/>
    </location>
</feature>
<dbReference type="GO" id="GO:0071897">
    <property type="term" value="P:DNA biosynthetic process"/>
    <property type="evidence" value="ECO:0007669"/>
    <property type="project" value="UniProtKB-ARBA"/>
</dbReference>